<dbReference type="EMBL" id="SWQE01000015">
    <property type="protein sequence ID" value="NFJ10542.1"/>
    <property type="molecule type" value="Genomic_DNA"/>
</dbReference>
<sequence length="55" mass="6423">MDMLELLIKGVFVVYIINLILKYNLFISNIKIKVRFLGLDIEVDSKEKKHPSSKD</sequence>
<keyword evidence="1" id="KW-0812">Transmembrane</keyword>
<dbReference type="Proteomes" id="UP000480039">
    <property type="component" value="Unassembled WGS sequence"/>
</dbReference>
<evidence type="ECO:0000313" key="3">
    <source>
        <dbReference type="Proteomes" id="UP000480039"/>
    </source>
</evidence>
<evidence type="ECO:0000313" key="2">
    <source>
        <dbReference type="EMBL" id="NFJ10542.1"/>
    </source>
</evidence>
<organism evidence="2 3">
    <name type="scientific">Clostridium botulinum</name>
    <dbReference type="NCBI Taxonomy" id="1491"/>
    <lineage>
        <taxon>Bacteria</taxon>
        <taxon>Bacillati</taxon>
        <taxon>Bacillota</taxon>
        <taxon>Clostridia</taxon>
        <taxon>Eubacteriales</taxon>
        <taxon>Clostridiaceae</taxon>
        <taxon>Clostridium</taxon>
    </lineage>
</organism>
<reference evidence="2 3" key="1">
    <citation type="submission" date="2019-04" db="EMBL/GenBank/DDBJ databases">
        <title>Genome sequencing of Clostridium botulinum Groups I-IV and Clostridium butyricum.</title>
        <authorList>
            <person name="Brunt J."/>
            <person name="Van Vliet A.H.M."/>
            <person name="Stringer S.C."/>
            <person name="Carter A.T."/>
            <person name="Peck M.W."/>
        </authorList>
    </citation>
    <scope>NUCLEOTIDE SEQUENCE [LARGE SCALE GENOMIC DNA]</scope>
    <source>
        <strain evidence="2 3">Colworth BL30</strain>
    </source>
</reference>
<gene>
    <name evidence="2" type="ORF">FC871_19185</name>
</gene>
<feature type="transmembrane region" description="Helical" evidence="1">
    <location>
        <begin position="6"/>
        <end position="25"/>
    </location>
</feature>
<comment type="caution">
    <text evidence="2">The sequence shown here is derived from an EMBL/GenBank/DDBJ whole genome shotgun (WGS) entry which is preliminary data.</text>
</comment>
<accession>A0A846JAE1</accession>
<protein>
    <submittedName>
        <fullName evidence="2">Uncharacterized protein</fullName>
    </submittedName>
</protein>
<keyword evidence="1" id="KW-1133">Transmembrane helix</keyword>
<keyword evidence="1" id="KW-0472">Membrane</keyword>
<name>A0A846JAE1_CLOBO</name>
<proteinExistence type="predicted"/>
<evidence type="ECO:0000256" key="1">
    <source>
        <dbReference type="SAM" id="Phobius"/>
    </source>
</evidence>
<dbReference type="AlphaFoldDB" id="A0A846JAE1"/>